<reference evidence="1 2" key="1">
    <citation type="journal article" date="2024" name="Plant Biotechnol. J.">
        <title>Genome and CRISPR/Cas9 system of a widespread forest tree (Populus alba) in the world.</title>
        <authorList>
            <person name="Liu Y.J."/>
            <person name="Jiang P.F."/>
            <person name="Han X.M."/>
            <person name="Li X.Y."/>
            <person name="Wang H.M."/>
            <person name="Wang Y.J."/>
            <person name="Wang X.X."/>
            <person name="Zeng Q.Y."/>
        </authorList>
    </citation>
    <scope>NUCLEOTIDE SEQUENCE [LARGE SCALE GENOMIC DNA]</scope>
    <source>
        <strain evidence="2">cv. PAL-ZL1</strain>
    </source>
</reference>
<evidence type="ECO:0000313" key="2">
    <source>
        <dbReference type="Proteomes" id="UP000309997"/>
    </source>
</evidence>
<protein>
    <submittedName>
        <fullName evidence="1">Uncharacterized protein</fullName>
    </submittedName>
</protein>
<sequence length="537" mass="58664">MAFPSRRRRRSCSLHAILLFCFLFLIGLSFAEEASHDGDSPKFPGCDHPYNLVKVKNWANGVEGETFAGITARFGAFLPKEEKNSYRLTAVFSNPLNGCSPSSSKLSGSIAMAVRGGCDFTTKAEVAQSGGAAALLVINDKEELAEMGCEKGTSAQDISIPAVLIPKSGGQSLNKSIVDGQKVELLFYAPARPPVDLSVIFLWIMAVGTVVCASVWSEIAASEETNERYNELSPKETSNASAFKDDTEKEVIDINVKSAIVFVITASAFLLLLYFFMSSWFVWLLIVLFCIGGIEGMHNCITTVILRICRNCGRKKLNLPLFGETSLFSLLVLICCVVFATVWAINRQASYSWAGQDILGICLMITVLQVARLPNIKVRKLLFCHAFLMLSLFLSDMSMVTQVATVARGDNSGGETIPMLLRIPRFADEWGGYDMIGFGDILFPGLLVSFAFRYDKANKKGIANGYFLWLTIGYGVGLFLTYLGLYLMDGHGQPALLYLVPCTLGLCILLGLVRGELKDLWHYSSEDASSRASSGLA</sequence>
<keyword evidence="2" id="KW-1185">Reference proteome</keyword>
<accession>A0ACC4CU46</accession>
<gene>
    <name evidence="1" type="ORF">D5086_005687</name>
</gene>
<evidence type="ECO:0000313" key="1">
    <source>
        <dbReference type="EMBL" id="KAL3604828.1"/>
    </source>
</evidence>
<dbReference type="Proteomes" id="UP000309997">
    <property type="component" value="Unassembled WGS sequence"/>
</dbReference>
<name>A0ACC4CU46_POPAL</name>
<comment type="caution">
    <text evidence="1">The sequence shown here is derived from an EMBL/GenBank/DDBJ whole genome shotgun (WGS) entry which is preliminary data.</text>
</comment>
<organism evidence="1 2">
    <name type="scientific">Populus alba</name>
    <name type="common">White poplar</name>
    <dbReference type="NCBI Taxonomy" id="43335"/>
    <lineage>
        <taxon>Eukaryota</taxon>
        <taxon>Viridiplantae</taxon>
        <taxon>Streptophyta</taxon>
        <taxon>Embryophyta</taxon>
        <taxon>Tracheophyta</taxon>
        <taxon>Spermatophyta</taxon>
        <taxon>Magnoliopsida</taxon>
        <taxon>eudicotyledons</taxon>
        <taxon>Gunneridae</taxon>
        <taxon>Pentapetalae</taxon>
        <taxon>rosids</taxon>
        <taxon>fabids</taxon>
        <taxon>Malpighiales</taxon>
        <taxon>Salicaceae</taxon>
        <taxon>Saliceae</taxon>
        <taxon>Populus</taxon>
    </lineage>
</organism>
<dbReference type="EMBL" id="RCHU02000002">
    <property type="protein sequence ID" value="KAL3604828.1"/>
    <property type="molecule type" value="Genomic_DNA"/>
</dbReference>
<proteinExistence type="predicted"/>